<keyword evidence="3" id="KW-1185">Reference proteome</keyword>
<dbReference type="Proteomes" id="UP000186096">
    <property type="component" value="Unassembled WGS sequence"/>
</dbReference>
<proteinExistence type="predicted"/>
<sequence length="307" mass="32693">MVKRDGPSINAPWPALSRCDQANREGDSMTEGRCSDVVRFGGDLGLAPEHLQDSLTAHVSGCPDCATYVAQIATTRELLGRRSGYGGVPDDLAGDAMPVAEESQATGAEDLRSALLTRASLLDPANAEDLAQRSLQVGLALQRRDSRPRGIVELTEIMHTLSDAQMRLDGRTAPAVDVTAAARARAGSLEDLNSDADEPELFYPDLYPGEDGIDGWVDSPNGWRDGAEILGPEEVDETEEVYDLLDKALGELPEPLGDLLALVDLQGNALAGSAKALGLDELSATAALARARNHVRGRLDEYLHGTE</sequence>
<dbReference type="InterPro" id="IPR036388">
    <property type="entry name" value="WH-like_DNA-bd_sf"/>
</dbReference>
<dbReference type="Gene3D" id="1.10.10.10">
    <property type="entry name" value="Winged helix-like DNA-binding domain superfamily/Winged helix DNA-binding domain"/>
    <property type="match status" value="1"/>
</dbReference>
<dbReference type="STRING" id="58117.SAMN05421833_118138"/>
<dbReference type="EMBL" id="FTNI01000018">
    <property type="protein sequence ID" value="SIR89050.1"/>
    <property type="molecule type" value="Genomic_DNA"/>
</dbReference>
<evidence type="ECO:0008006" key="4">
    <source>
        <dbReference type="Google" id="ProtNLM"/>
    </source>
</evidence>
<accession>A0A1N7ELU3</accession>
<reference evidence="3" key="1">
    <citation type="submission" date="2017-01" db="EMBL/GenBank/DDBJ databases">
        <authorList>
            <person name="Varghese N."/>
            <person name="Submissions S."/>
        </authorList>
    </citation>
    <scope>NUCLEOTIDE SEQUENCE [LARGE SCALE GENOMIC DNA]</scope>
    <source>
        <strain evidence="3">ATCC 12950</strain>
    </source>
</reference>
<evidence type="ECO:0000313" key="3">
    <source>
        <dbReference type="Proteomes" id="UP000186096"/>
    </source>
</evidence>
<protein>
    <recommendedName>
        <fullName evidence="4">Zinc-finger</fullName>
    </recommendedName>
</protein>
<evidence type="ECO:0000256" key="1">
    <source>
        <dbReference type="SAM" id="MobiDB-lite"/>
    </source>
</evidence>
<dbReference type="AlphaFoldDB" id="A0A1N7ELU3"/>
<gene>
    <name evidence="2" type="ORF">SAMN05421833_118138</name>
</gene>
<evidence type="ECO:0000313" key="2">
    <source>
        <dbReference type="EMBL" id="SIR89050.1"/>
    </source>
</evidence>
<organism evidence="2 3">
    <name type="scientific">Microbispora rosea</name>
    <dbReference type="NCBI Taxonomy" id="58117"/>
    <lineage>
        <taxon>Bacteria</taxon>
        <taxon>Bacillati</taxon>
        <taxon>Actinomycetota</taxon>
        <taxon>Actinomycetes</taxon>
        <taxon>Streptosporangiales</taxon>
        <taxon>Streptosporangiaceae</taxon>
        <taxon>Microbispora</taxon>
    </lineage>
</organism>
<feature type="region of interest" description="Disordered" evidence="1">
    <location>
        <begin position="1"/>
        <end position="30"/>
    </location>
</feature>
<name>A0A1N7ELU3_9ACTN</name>